<dbReference type="InterPro" id="IPR000504">
    <property type="entry name" value="RRM_dom"/>
</dbReference>
<proteinExistence type="inferred from homology"/>
<dbReference type="SUPFAM" id="SSF54928">
    <property type="entry name" value="RNA-binding domain, RBD"/>
    <property type="match status" value="1"/>
</dbReference>
<dbReference type="InterPro" id="IPR040434">
    <property type="entry name" value="TSAP1"/>
</dbReference>
<dbReference type="PROSITE" id="PS50102">
    <property type="entry name" value="RRM"/>
    <property type="match status" value="2"/>
</dbReference>
<dbReference type="OrthoDB" id="446113at2759"/>
<feature type="domain" description="RRM" evidence="4">
    <location>
        <begin position="130"/>
        <end position="209"/>
    </location>
</feature>
<dbReference type="Proteomes" id="UP000085678">
    <property type="component" value="Unplaced"/>
</dbReference>
<keyword evidence="5" id="KW-1185">Reference proteome</keyword>
<dbReference type="InterPro" id="IPR041085">
    <property type="entry name" value="TSAP1_C"/>
</dbReference>
<dbReference type="GeneID" id="106173873"/>
<dbReference type="CDD" id="cd12610">
    <property type="entry name" value="RRM1_SECp43"/>
    <property type="match status" value="1"/>
</dbReference>
<dbReference type="Pfam" id="PF00076">
    <property type="entry name" value="RRM_1"/>
    <property type="match status" value="2"/>
</dbReference>
<dbReference type="RefSeq" id="XP_023930198.1">
    <property type="nucleotide sequence ID" value="XM_024074430.1"/>
</dbReference>
<evidence type="ECO:0000313" key="5">
    <source>
        <dbReference type="Proteomes" id="UP000085678"/>
    </source>
</evidence>
<name>A0A2R2MJ17_LINAN</name>
<dbReference type="FunFam" id="3.30.70.330:FF:000159">
    <property type="entry name" value="tRNA selenocysteine 1-associated protein 1"/>
    <property type="match status" value="1"/>
</dbReference>
<dbReference type="Pfam" id="PF17654">
    <property type="entry name" value="Trnau1ap"/>
    <property type="match status" value="1"/>
</dbReference>
<dbReference type="GO" id="GO:0003723">
    <property type="term" value="F:RNA binding"/>
    <property type="evidence" value="ECO:0007669"/>
    <property type="project" value="UniProtKB-UniRule"/>
</dbReference>
<dbReference type="PANTHER" id="PTHR37457:SF3">
    <property type="entry name" value="TRNA SELENOCYSTEINE-ASSOCIATED PROTEIN 1"/>
    <property type="match status" value="1"/>
</dbReference>
<dbReference type="InParanoid" id="A0A2R2MJ17"/>
<feature type="domain" description="RRM" evidence="4">
    <location>
        <begin position="37"/>
        <end position="120"/>
    </location>
</feature>
<dbReference type="InterPro" id="IPR035979">
    <property type="entry name" value="RBD_domain_sf"/>
</dbReference>
<dbReference type="AlphaFoldDB" id="A0A2R2MJ17"/>
<reference evidence="6" key="1">
    <citation type="submission" date="2025-08" db="UniProtKB">
        <authorList>
            <consortium name="RefSeq"/>
        </authorList>
    </citation>
    <scope>IDENTIFICATION</scope>
    <source>
        <tissue evidence="6">Gonads</tissue>
    </source>
</reference>
<dbReference type="FunCoup" id="A0A2R2MJ17">
    <property type="interactions" value="1976"/>
</dbReference>
<comment type="similarity">
    <text evidence="1">Belongs to the RRM TRSPAP family.</text>
</comment>
<sequence length="331" mass="37475">MTSHIVHKWLCIRRRGRGVVRVYVYVCCRWSRAMAGGTLWMGDLEPYMDEIFITQAFIQMGEPVANVKLIKSKTTGLLAGYCFVEFHDVDTAHKAMLRLNGKIVPGSRPFRRFKLNHASYGKEHLAVPEYSLFVGDLTDDVDDLSLYQGFAKKYKSIRAAKVVLDGTGRSKGYGFVRFTDEEEQQRAITEMQHYCGIGKKIIRVSLATPKKHNPPVAPGTSLPPGGSHPYYTQYPQYPYYSQWSGYTGQQYYAVAPSSSASHAYSHYDYAGGWDQSGQYEDEDLEDPCVEVDVQKVNKEFIETSEEFYTALEDSRWNPLDSVMSKVPGKAS</sequence>
<evidence type="ECO:0000256" key="3">
    <source>
        <dbReference type="PROSITE-ProRule" id="PRU00176"/>
    </source>
</evidence>
<organism evidence="5 6">
    <name type="scientific">Lingula anatina</name>
    <name type="common">Brachiopod</name>
    <name type="synonym">Lingula unguis</name>
    <dbReference type="NCBI Taxonomy" id="7574"/>
    <lineage>
        <taxon>Eukaryota</taxon>
        <taxon>Metazoa</taxon>
        <taxon>Spiralia</taxon>
        <taxon>Lophotrochozoa</taxon>
        <taxon>Brachiopoda</taxon>
        <taxon>Linguliformea</taxon>
        <taxon>Lingulata</taxon>
        <taxon>Lingulida</taxon>
        <taxon>Linguloidea</taxon>
        <taxon>Lingulidae</taxon>
        <taxon>Lingula</taxon>
    </lineage>
</organism>
<evidence type="ECO:0000259" key="4">
    <source>
        <dbReference type="PROSITE" id="PS50102"/>
    </source>
</evidence>
<dbReference type="PANTHER" id="PTHR37457">
    <property type="entry name" value="TRNA SELENOCYSTEINE 1-ASSOCIATED PROTEIN 1-RELATED"/>
    <property type="match status" value="1"/>
</dbReference>
<evidence type="ECO:0000256" key="2">
    <source>
        <dbReference type="ARBA" id="ARBA00033477"/>
    </source>
</evidence>
<dbReference type="SMART" id="SM00360">
    <property type="entry name" value="RRM"/>
    <property type="match status" value="2"/>
</dbReference>
<gene>
    <name evidence="6" type="primary">LOC106173873</name>
</gene>
<keyword evidence="3" id="KW-0694">RNA-binding</keyword>
<evidence type="ECO:0000256" key="1">
    <source>
        <dbReference type="ARBA" id="ARBA00008920"/>
    </source>
</evidence>
<dbReference type="InterPro" id="IPR012677">
    <property type="entry name" value="Nucleotide-bd_a/b_plait_sf"/>
</dbReference>
<dbReference type="STRING" id="7574.A0A2R2MJ17"/>
<protein>
    <recommendedName>
        <fullName evidence="2">tRNA selenocysteine-associated protein 1</fullName>
    </recommendedName>
</protein>
<dbReference type="Gene3D" id="3.30.70.330">
    <property type="match status" value="2"/>
</dbReference>
<accession>A0A2R2MJ17</accession>
<evidence type="ECO:0000313" key="6">
    <source>
        <dbReference type="RefSeq" id="XP_023930198.1"/>
    </source>
</evidence>